<dbReference type="Proteomes" id="UP000664940">
    <property type="component" value="Unassembled WGS sequence"/>
</dbReference>
<dbReference type="InterPro" id="IPR051958">
    <property type="entry name" value="Alba-like_NAB"/>
</dbReference>
<evidence type="ECO:0000313" key="6">
    <source>
        <dbReference type="EMBL" id="KAF6132648.1"/>
    </source>
</evidence>
<dbReference type="GeneID" id="114493152"/>
<gene>
    <name evidence="9" type="primary">RPP25</name>
    <name evidence="6" type="ORF">HJG60_016604</name>
</gene>
<dbReference type="SUPFAM" id="SSF82704">
    <property type="entry name" value="AlbA-like"/>
    <property type="match status" value="1"/>
</dbReference>
<dbReference type="RefSeq" id="XP_028363683.1">
    <property type="nucleotide sequence ID" value="XM_028507882.2"/>
</dbReference>
<dbReference type="PANTHER" id="PTHR13516:SF5">
    <property type="entry name" value="RIBONUCLEASE P PROTEIN SUBUNIT P25"/>
    <property type="match status" value="1"/>
</dbReference>
<comment type="similarity">
    <text evidence="2">Belongs to the histone-like Alba family.</text>
</comment>
<evidence type="ECO:0000256" key="1">
    <source>
        <dbReference type="ARBA" id="ARBA00004123"/>
    </source>
</evidence>
<dbReference type="PANTHER" id="PTHR13516">
    <property type="entry name" value="RIBONUCLEASE P SUBUNIT P25"/>
    <property type="match status" value="1"/>
</dbReference>
<evidence type="ECO:0000256" key="3">
    <source>
        <dbReference type="ARBA" id="ARBA00023242"/>
    </source>
</evidence>
<proteinExistence type="inferred from homology"/>
<feature type="region of interest" description="Disordered" evidence="4">
    <location>
        <begin position="106"/>
        <end position="126"/>
    </location>
</feature>
<dbReference type="InterPro" id="IPR002775">
    <property type="entry name" value="DNA/RNA-bd_Alba-like"/>
</dbReference>
<protein>
    <submittedName>
        <fullName evidence="6">Ribonuclease P and MRP subunit p25</fullName>
    </submittedName>
    <submittedName>
        <fullName evidence="9">Ribonuclease P protein subunit p25</fullName>
    </submittedName>
</protein>
<dbReference type="AlphaFoldDB" id="A0A6J2LCE7"/>
<dbReference type="Pfam" id="PF01918">
    <property type="entry name" value="Alba"/>
    <property type="match status" value="1"/>
</dbReference>
<evidence type="ECO:0000259" key="5">
    <source>
        <dbReference type="Pfam" id="PF01918"/>
    </source>
</evidence>
<keyword evidence="7" id="KW-1185">Reference proteome</keyword>
<dbReference type="GO" id="GO:0000172">
    <property type="term" value="C:ribonuclease MRP complex"/>
    <property type="evidence" value="ECO:0007669"/>
    <property type="project" value="TreeGrafter"/>
</dbReference>
<comment type="subcellular location">
    <subcellularLocation>
        <location evidence="1">Nucleus</location>
    </subcellularLocation>
</comment>
<accession>A0A6J2LCE7</accession>
<reference evidence="9" key="2">
    <citation type="submission" date="2025-04" db="UniProtKB">
        <authorList>
            <consortium name="RefSeq"/>
        </authorList>
    </citation>
    <scope>IDENTIFICATION</scope>
    <source>
        <tissue evidence="9">Muscle</tissue>
    </source>
</reference>
<dbReference type="EMBL" id="JABVXQ010000001">
    <property type="protein sequence ID" value="KAF6132648.1"/>
    <property type="molecule type" value="Genomic_DNA"/>
</dbReference>
<name>A0A6J2LCE7_9CHIR</name>
<feature type="region of interest" description="Disordered" evidence="4">
    <location>
        <begin position="1"/>
        <end position="25"/>
    </location>
</feature>
<sequence length="202" mass="21424">MENFRKVRSEEATAGFGTKGGGPGPFADLAPGAVHMRVKEGSKIRNLLSFATASMAQPDTRAIIFSGCGRATTKTVTCAEILKRRLAGLHQVTRLRYQSVREVWQSLPHPGTTPGPTPGQKHSVPGASLSVLKNVPSLAILLSKDALDPRQPGYQSPSPSSDPSYLPMAATSKRSLREPAVAEGSLKGTQPEPRAAEEDLTA</sequence>
<evidence type="ECO:0000256" key="2">
    <source>
        <dbReference type="ARBA" id="ARBA00008018"/>
    </source>
</evidence>
<feature type="domain" description="DNA/RNA-binding protein Alba-like" evidence="5">
    <location>
        <begin position="35"/>
        <end position="98"/>
    </location>
</feature>
<evidence type="ECO:0000313" key="9">
    <source>
        <dbReference type="RefSeq" id="XP_028363683.1"/>
    </source>
</evidence>
<evidence type="ECO:0000313" key="8">
    <source>
        <dbReference type="Proteomes" id="UP000664940"/>
    </source>
</evidence>
<organism evidence="7 9">
    <name type="scientific">Phyllostomus discolor</name>
    <name type="common">pale spear-nosed bat</name>
    <dbReference type="NCBI Taxonomy" id="89673"/>
    <lineage>
        <taxon>Eukaryota</taxon>
        <taxon>Metazoa</taxon>
        <taxon>Chordata</taxon>
        <taxon>Craniata</taxon>
        <taxon>Vertebrata</taxon>
        <taxon>Euteleostomi</taxon>
        <taxon>Mammalia</taxon>
        <taxon>Eutheria</taxon>
        <taxon>Laurasiatheria</taxon>
        <taxon>Chiroptera</taxon>
        <taxon>Yangochiroptera</taxon>
        <taxon>Phyllostomidae</taxon>
        <taxon>Phyllostominae</taxon>
        <taxon>Phyllostomus</taxon>
    </lineage>
</organism>
<dbReference type="OrthoDB" id="424402at2759"/>
<dbReference type="GO" id="GO:0005634">
    <property type="term" value="C:nucleus"/>
    <property type="evidence" value="ECO:0007669"/>
    <property type="project" value="UniProtKB-SubCell"/>
</dbReference>
<dbReference type="GO" id="GO:0003723">
    <property type="term" value="F:RNA binding"/>
    <property type="evidence" value="ECO:0007669"/>
    <property type="project" value="TreeGrafter"/>
</dbReference>
<evidence type="ECO:0000313" key="7">
    <source>
        <dbReference type="Proteomes" id="UP000504628"/>
    </source>
</evidence>
<dbReference type="GO" id="GO:0001682">
    <property type="term" value="P:tRNA 5'-leader removal"/>
    <property type="evidence" value="ECO:0007669"/>
    <property type="project" value="TreeGrafter"/>
</dbReference>
<reference evidence="6 8" key="1">
    <citation type="journal article" date="2020" name="Nature">
        <title>Six reference-quality genomes reveal evolution of bat adaptations.</title>
        <authorList>
            <person name="Jebb D."/>
            <person name="Huang Z."/>
            <person name="Pippel M."/>
            <person name="Hughes G.M."/>
            <person name="Lavrichenko K."/>
            <person name="Devanna P."/>
            <person name="Winkler S."/>
            <person name="Jermiin L.S."/>
            <person name="Skirmuntt E.C."/>
            <person name="Katzourakis A."/>
            <person name="Burkitt-Gray L."/>
            <person name="Ray D.A."/>
            <person name="Sullivan K.A.M."/>
            <person name="Roscito J.G."/>
            <person name="Kirilenko B.M."/>
            <person name="Davalos L.M."/>
            <person name="Corthals A.P."/>
            <person name="Power M.L."/>
            <person name="Jones G."/>
            <person name="Ransome R.D."/>
            <person name="Dechmann D.K.N."/>
            <person name="Locatelli A.G."/>
            <person name="Puechmaille S.J."/>
            <person name="Fedrigo O."/>
            <person name="Jarvis E.D."/>
            <person name="Hiller M."/>
            <person name="Vernes S.C."/>
            <person name="Myers E.W."/>
            <person name="Teeling E.C."/>
        </authorList>
    </citation>
    <scope>NUCLEOTIDE SEQUENCE [LARGE SCALE GENOMIC DNA]</scope>
    <source>
        <tissue evidence="6">Muscle</tissue>
    </source>
</reference>
<dbReference type="CTD" id="54913"/>
<evidence type="ECO:0000256" key="4">
    <source>
        <dbReference type="SAM" id="MobiDB-lite"/>
    </source>
</evidence>
<feature type="region of interest" description="Disordered" evidence="4">
    <location>
        <begin position="147"/>
        <end position="202"/>
    </location>
</feature>
<dbReference type="InterPro" id="IPR036882">
    <property type="entry name" value="Alba-like_dom_sf"/>
</dbReference>
<dbReference type="KEGG" id="pdic:114493152"/>
<dbReference type="Proteomes" id="UP000504628">
    <property type="component" value="Chromosome 1"/>
</dbReference>
<keyword evidence="3" id="KW-0539">Nucleus</keyword>
<feature type="compositionally biased region" description="Basic and acidic residues" evidence="4">
    <location>
        <begin position="1"/>
        <end position="11"/>
    </location>
</feature>
<dbReference type="Gene3D" id="3.30.110.20">
    <property type="entry name" value="Alba-like domain"/>
    <property type="match status" value="1"/>
</dbReference>